<name>A0AA46TWG1_9LACT</name>
<accession>A0AA46TWG1</accession>
<organism evidence="1 2">
    <name type="scientific">Lactococcus garvieae</name>
    <dbReference type="NCBI Taxonomy" id="1363"/>
    <lineage>
        <taxon>Bacteria</taxon>
        <taxon>Bacillati</taxon>
        <taxon>Bacillota</taxon>
        <taxon>Bacilli</taxon>
        <taxon>Lactobacillales</taxon>
        <taxon>Streptococcaceae</taxon>
        <taxon>Lactococcus</taxon>
    </lineage>
</organism>
<evidence type="ECO:0000313" key="1">
    <source>
        <dbReference type="EMBL" id="UYT10882.1"/>
    </source>
</evidence>
<proteinExistence type="predicted"/>
<evidence type="ECO:0000313" key="2">
    <source>
        <dbReference type="Proteomes" id="UP001164042"/>
    </source>
</evidence>
<dbReference type="Proteomes" id="UP001164042">
    <property type="component" value="Chromosome"/>
</dbReference>
<reference evidence="1" key="1">
    <citation type="submission" date="2022-10" db="EMBL/GenBank/DDBJ databases">
        <title>Genome assembly of Lactococcus garvieae isolates from cricket gut.</title>
        <authorList>
            <person name="Luecke A.R."/>
            <person name="Brown A.M.V."/>
            <person name="Wakeman C.A."/>
        </authorList>
    </citation>
    <scope>NUCLEOTIDE SEQUENCE</scope>
    <source>
        <strain evidence="1">Alexii-11_2</strain>
    </source>
</reference>
<dbReference type="EMBL" id="CP109635">
    <property type="protein sequence ID" value="UYT10882.1"/>
    <property type="molecule type" value="Genomic_DNA"/>
</dbReference>
<dbReference type="AlphaFoldDB" id="A0AA46TWG1"/>
<sequence>MAENPGHFLLHGSHYLYPNLVPGCNRSVGDGLLNRDKHGNPGIFYQYSYVKVNVYTATDKGVFFWRGSGTRLYSAPNSF</sequence>
<protein>
    <submittedName>
        <fullName evidence="1">Uncharacterized protein</fullName>
    </submittedName>
</protein>
<gene>
    <name evidence="1" type="ORF">OF801_02770</name>
</gene>